<comment type="similarity">
    <text evidence="1">Belongs to the AHA1 family.</text>
</comment>
<dbReference type="EMBL" id="JBAWKY010000001">
    <property type="protein sequence ID" value="MEI4461050.1"/>
    <property type="molecule type" value="Genomic_DNA"/>
</dbReference>
<reference evidence="3 4" key="1">
    <citation type="submission" date="2023-12" db="EMBL/GenBank/DDBJ databases">
        <authorList>
            <person name="Easwaran N."/>
            <person name="Lazarus H.P.S."/>
        </authorList>
    </citation>
    <scope>NUCLEOTIDE SEQUENCE [LARGE SCALE GENOMIC DNA]</scope>
    <source>
        <strain evidence="3 4">VIT-2023</strain>
    </source>
</reference>
<proteinExistence type="inferred from homology"/>
<evidence type="ECO:0000313" key="4">
    <source>
        <dbReference type="Proteomes" id="UP001387110"/>
    </source>
</evidence>
<accession>A0ABU8EEA3</accession>
<evidence type="ECO:0000256" key="1">
    <source>
        <dbReference type="ARBA" id="ARBA00006817"/>
    </source>
</evidence>
<dbReference type="RefSeq" id="WP_336448866.1">
    <property type="nucleotide sequence ID" value="NZ_JBAWKY010000001.1"/>
</dbReference>
<dbReference type="Proteomes" id="UP001387110">
    <property type="component" value="Unassembled WGS sequence"/>
</dbReference>
<organism evidence="3 4">
    <name type="scientific">Exiguobacterium indicum</name>
    <dbReference type="NCBI Taxonomy" id="296995"/>
    <lineage>
        <taxon>Bacteria</taxon>
        <taxon>Bacillati</taxon>
        <taxon>Bacillota</taxon>
        <taxon>Bacilli</taxon>
        <taxon>Bacillales</taxon>
        <taxon>Bacillales Family XII. Incertae Sedis</taxon>
        <taxon>Exiguobacterium</taxon>
    </lineage>
</organism>
<gene>
    <name evidence="3" type="ORF">SZL87_01290</name>
</gene>
<protein>
    <submittedName>
        <fullName evidence="3">SRPBCC family protein</fullName>
    </submittedName>
</protein>
<evidence type="ECO:0000313" key="3">
    <source>
        <dbReference type="EMBL" id="MEI4461050.1"/>
    </source>
</evidence>
<dbReference type="Gene3D" id="3.30.530.20">
    <property type="match status" value="1"/>
</dbReference>
<dbReference type="InterPro" id="IPR023393">
    <property type="entry name" value="START-like_dom_sf"/>
</dbReference>
<evidence type="ECO:0000259" key="2">
    <source>
        <dbReference type="Pfam" id="PF08327"/>
    </source>
</evidence>
<dbReference type="CDD" id="cd08897">
    <property type="entry name" value="SRPBCC_CalC_Aha1-like_4"/>
    <property type="match status" value="1"/>
</dbReference>
<dbReference type="Pfam" id="PF08327">
    <property type="entry name" value="AHSA1"/>
    <property type="match status" value="1"/>
</dbReference>
<keyword evidence="4" id="KW-1185">Reference proteome</keyword>
<name>A0ABU8EEA3_9BACL</name>
<dbReference type="InterPro" id="IPR013538">
    <property type="entry name" value="ASHA1/2-like_C"/>
</dbReference>
<dbReference type="SUPFAM" id="SSF55961">
    <property type="entry name" value="Bet v1-like"/>
    <property type="match status" value="1"/>
</dbReference>
<feature type="domain" description="Activator of Hsp90 ATPase homologue 1/2-like C-terminal" evidence="2">
    <location>
        <begin position="12"/>
        <end position="134"/>
    </location>
</feature>
<comment type="caution">
    <text evidence="3">The sequence shown here is derived from an EMBL/GenBank/DDBJ whole genome shotgun (WGS) entry which is preliminary data.</text>
</comment>
<sequence>MTKLTIQAVIDRPVETVWEIWNAPEDIKRWNAASDDWHTTASTNDLTVGGQFTNRMEAKDGSMGFDFTGTYETIVPYERIAYVLEDGRQVTIDFSRNGEQTEVIESFDAETMNPPEMQQAGWQAILDRFKAYAESKK</sequence>